<feature type="region of interest" description="Disordered" evidence="1">
    <location>
        <begin position="1719"/>
        <end position="1788"/>
    </location>
</feature>
<dbReference type="Proteomes" id="UP000186817">
    <property type="component" value="Unassembled WGS sequence"/>
</dbReference>
<proteinExistence type="predicted"/>
<evidence type="ECO:0000313" key="3">
    <source>
        <dbReference type="Proteomes" id="UP000186817"/>
    </source>
</evidence>
<feature type="compositionally biased region" description="Low complexity" evidence="1">
    <location>
        <begin position="307"/>
        <end position="317"/>
    </location>
</feature>
<keyword evidence="3" id="KW-1185">Reference proteome</keyword>
<feature type="compositionally biased region" description="Acidic residues" evidence="1">
    <location>
        <begin position="1756"/>
        <end position="1771"/>
    </location>
</feature>
<reference evidence="2 3" key="1">
    <citation type="submission" date="2016-02" db="EMBL/GenBank/DDBJ databases">
        <title>Genome analysis of coral dinoflagellate symbionts highlights evolutionary adaptations to a symbiotic lifestyle.</title>
        <authorList>
            <person name="Aranda M."/>
            <person name="Li Y."/>
            <person name="Liew Y.J."/>
            <person name="Baumgarten S."/>
            <person name="Simakov O."/>
            <person name="Wilson M."/>
            <person name="Piel J."/>
            <person name="Ashoor H."/>
            <person name="Bougouffa S."/>
            <person name="Bajic V.B."/>
            <person name="Ryu T."/>
            <person name="Ravasi T."/>
            <person name="Bayer T."/>
            <person name="Micklem G."/>
            <person name="Kim H."/>
            <person name="Bhak J."/>
            <person name="Lajeunesse T.C."/>
            <person name="Voolstra C.R."/>
        </authorList>
    </citation>
    <scope>NUCLEOTIDE SEQUENCE [LARGE SCALE GENOMIC DNA]</scope>
    <source>
        <strain evidence="2 3">CCMP2467</strain>
    </source>
</reference>
<sequence>MAPKRRAQSTAKLESKKSKVGEEWQQIVAQDETLRQQRLIDEIVTELKNNPDKLNAAHLAVMSGMFVPGSGQREEADFFNPTVKYMNKIPKSFVISWLRTLAEASVPAGAWKVFGKKESKTYQQLLCYACEVELSDKIGPRDKEEWQEVMEARYRQCGSKLSSLQIDDEGQIDWEVSGLYVLKPALPEGLEDKKAHRFTSVSCGPDEVKLPQSIIVDGSWEIWSNWSIKEASLQNPAEHIITMPLVSFFSQHEKFQERKSKTWLEVDENAGKLATPTKAAASSNPPVDGFTTPESKAKPALSPEQGSESLSPPASAPKKSEMLKKVQAQIAASRLQRLHGPMQKAGDLVLHGSHGNHVLLNTATGEEVKLPVSAGGWVLLEAPEHGSYVASVERGRHWCCDLLEFNVVPGDASNTPRLRLVVDSAGNATNMQTFKSQYETKEVPVLVAGAGTANDVTVFQLARSWSGARVYWSCRSLHQEVFGRDSAKTPHQWYQNWWTWWEKAIAQNNWPAECHLRRARLTKEPQPAPPDLQTRIFPDPSMSTVALCLLLPRWCQQNPQRKKSALLADTWDGFLQGLLRRTFADKTVTCRLFLDPAAKCVPGLPVEGLHPTSLVIEHGVVFCRSLDERSEAPYFRVVWQQRPWQSDRVDLGQLLKFVESRGKCWHWLWRQLVLFVASCLDETILNVADPAPDCPEQPGAAEEVPAVLTDKGRARAKRLQLSKLALNVKGCPNSKLRQQLFAYWLASRRCLEKEAVVGCAFDASRVGGKNFLFGFGTRPDGVGAFLPPQETRDLLTPVTLEVFDQADPQEELQTSAKRDWHTAAADWCRAQAGKSVSEATKRQELFRKKAYEWLLASNHALEIMFGRGWKSFVVGEGCTDEAAAWPCITCALDQGSDGWSAVHYLQHCKVNMLIVNDASHRVWNDCQLALKDSGCWSLCLVGLVLLNLDHGPWEGAKWHQESQQAALEYGRLANSECPLFLSHLPQICQETGRRLADLTPELAGCIWEALPDSVQTKLPKVGFSRWFGFVDSMTKLTEVWSQRLLFYQYICIQLGSALNKHREKVVVALEQRNEQEDVLKSTTKNDRDEVRKARAACKNTLEFAALVMSDRCFWIVCRGLSLLSRVVREWHTEQNKANRSCEESVSWMVQMASGGGTASCAGTLQLLQSSGFLEDLGMPTTAFPAGVSSVHAEHPLVVEERELVGKLADYALCLCMRRLRSLSWHTDTYPGMFALLLSQDQAGVDHALKTMREDWDCWQVLRQQKGPFWKKLQQRSPFCTVHTEQIFRMLRESNWQVTPSIVQTVQRQFAAVTQTKIVEDSVRLGRVAETNKGMSKQVGPAEVWSQLCFAELADKVHRFRQPAWKAEVVPDGLSTTSVSGFYKPVPKEAWKELRGVASNRRTPTWYSPSPIASAAPAEDLALLRHCKQSDAWTAAKNSWSSSLVNVPRLCLRHRGQIGSPWFYSLGSVGGSAVAGWPMESLSVESQTFLTPKCTGGKFWLYLLDPSEWEAMPISWCGPLELKARSGHFPDSCFVVARSMQPPLPLLQCAARCAFWSHSKVTLLTVAKQLGLAASSDLALSGVLEALVKHLLPDASQAELVSILKLRLRSADDCVELLQDADVEAVLESSDAKKVADMREDLKLQLSEASETLRAAVPTMPPALVAANDDGDQQRMQDQQQRMQAYVEQIAIAENLQGFGRRRLDLGGMGVAASKTKVRPIAKKAPFPPPSKETAKAKSHAASKQPSELVMTKTEPEADLEEEEAEAEEDSMDGLPPSGPPGEHWEEYDDNGTKWWYYSGPKGAWCSAGPGKEVIQMDSINLT</sequence>
<evidence type="ECO:0000313" key="2">
    <source>
        <dbReference type="EMBL" id="OLQ10530.1"/>
    </source>
</evidence>
<organism evidence="2 3">
    <name type="scientific">Symbiodinium microadriaticum</name>
    <name type="common">Dinoflagellate</name>
    <name type="synonym">Zooxanthella microadriatica</name>
    <dbReference type="NCBI Taxonomy" id="2951"/>
    <lineage>
        <taxon>Eukaryota</taxon>
        <taxon>Sar</taxon>
        <taxon>Alveolata</taxon>
        <taxon>Dinophyceae</taxon>
        <taxon>Suessiales</taxon>
        <taxon>Symbiodiniaceae</taxon>
        <taxon>Symbiodinium</taxon>
    </lineage>
</organism>
<protein>
    <submittedName>
        <fullName evidence="2">Uncharacterized protein</fullName>
    </submittedName>
</protein>
<feature type="region of interest" description="Disordered" evidence="1">
    <location>
        <begin position="274"/>
        <end position="321"/>
    </location>
</feature>
<dbReference type="EMBL" id="LSRX01000076">
    <property type="protein sequence ID" value="OLQ10530.1"/>
    <property type="molecule type" value="Genomic_DNA"/>
</dbReference>
<evidence type="ECO:0000256" key="1">
    <source>
        <dbReference type="SAM" id="MobiDB-lite"/>
    </source>
</evidence>
<gene>
    <name evidence="2" type="ORF">AK812_SmicGene5715</name>
</gene>
<name>A0A1Q9ESX9_SYMMI</name>
<dbReference type="OMA" id="RLANSEC"/>
<dbReference type="OrthoDB" id="412995at2759"/>
<accession>A0A1Q9ESX9</accession>
<comment type="caution">
    <text evidence="2">The sequence shown here is derived from an EMBL/GenBank/DDBJ whole genome shotgun (WGS) entry which is preliminary data.</text>
</comment>